<dbReference type="SUPFAM" id="SSF51391">
    <property type="entry name" value="Thiamin phosphate synthase"/>
    <property type="match status" value="1"/>
</dbReference>
<evidence type="ECO:0000259" key="3">
    <source>
        <dbReference type="Pfam" id="PF02581"/>
    </source>
</evidence>
<feature type="domain" description="Thiamine phosphate synthase/TenI" evidence="3">
    <location>
        <begin position="22"/>
        <end position="172"/>
    </location>
</feature>
<dbReference type="GO" id="GO:0009228">
    <property type="term" value="P:thiamine biosynthetic process"/>
    <property type="evidence" value="ECO:0007669"/>
    <property type="project" value="UniProtKB-KW"/>
</dbReference>
<dbReference type="PANTHER" id="PTHR20857:SF23">
    <property type="entry name" value="THIAMINE BIOSYNTHETIC BIFUNCTIONAL ENZYME"/>
    <property type="match status" value="1"/>
</dbReference>
<evidence type="ECO:0000256" key="1">
    <source>
        <dbReference type="ARBA" id="ARBA00004948"/>
    </source>
</evidence>
<evidence type="ECO:0000313" key="4">
    <source>
        <dbReference type="EMBL" id="PSR24447.1"/>
    </source>
</evidence>
<accession>A0A2T2WQD3</accession>
<proteinExistence type="predicted"/>
<protein>
    <recommendedName>
        <fullName evidence="3">Thiamine phosphate synthase/TenI domain-containing protein</fullName>
    </recommendedName>
</protein>
<dbReference type="Pfam" id="PF02581">
    <property type="entry name" value="TMP-TENI"/>
    <property type="match status" value="1"/>
</dbReference>
<reference evidence="4 5" key="1">
    <citation type="journal article" date="2014" name="BMC Genomics">
        <title>Comparison of environmental and isolate Sulfobacillus genomes reveals diverse carbon, sulfur, nitrogen, and hydrogen metabolisms.</title>
        <authorList>
            <person name="Justice N.B."/>
            <person name="Norman A."/>
            <person name="Brown C.T."/>
            <person name="Singh A."/>
            <person name="Thomas B.C."/>
            <person name="Banfield J.F."/>
        </authorList>
    </citation>
    <scope>NUCLEOTIDE SEQUENCE [LARGE SCALE GENOMIC DNA]</scope>
    <source>
        <strain evidence="4">AMDSBA1</strain>
    </source>
</reference>
<evidence type="ECO:0000313" key="5">
    <source>
        <dbReference type="Proteomes" id="UP000242699"/>
    </source>
</evidence>
<dbReference type="EMBL" id="PXYT01000078">
    <property type="protein sequence ID" value="PSR24447.1"/>
    <property type="molecule type" value="Genomic_DNA"/>
</dbReference>
<sequence>MVIGLVDVPRFPEHAWSILPDLQGVLDGVIVRDKQDQAPSVWSAANKIRATAPDLPLWINSYLSVAVLLSAEGLALPANFVSASFIQSVWTKPIMASVHNLEDLRYHRQADFYLWGHAFPSTSKPGLRPRAWSELKRIVQLADVPVLAIGGVSVHNIGQLAGTGIEGVCLSDGLWLESDPLEAARQIRQYVLSSDWKRSGGVQCD</sequence>
<keyword evidence="2" id="KW-0784">Thiamine biosynthesis</keyword>
<dbReference type="PANTHER" id="PTHR20857">
    <property type="entry name" value="THIAMINE-PHOSPHATE PYROPHOSPHORYLASE"/>
    <property type="match status" value="1"/>
</dbReference>
<name>A0A2T2WQD3_9FIRM</name>
<comment type="pathway">
    <text evidence="1">Cofactor biosynthesis; thiamine diphosphate biosynthesis.</text>
</comment>
<dbReference type="GO" id="GO:0005737">
    <property type="term" value="C:cytoplasm"/>
    <property type="evidence" value="ECO:0007669"/>
    <property type="project" value="TreeGrafter"/>
</dbReference>
<dbReference type="InterPro" id="IPR036206">
    <property type="entry name" value="ThiamineP_synth_sf"/>
</dbReference>
<gene>
    <name evidence="4" type="ORF">C7B43_19025</name>
</gene>
<dbReference type="InterPro" id="IPR022998">
    <property type="entry name" value="ThiamineP_synth_TenI"/>
</dbReference>
<comment type="caution">
    <text evidence="4">The sequence shown here is derived from an EMBL/GenBank/DDBJ whole genome shotgun (WGS) entry which is preliminary data.</text>
</comment>
<organism evidence="4 5">
    <name type="scientific">Sulfobacillus benefaciens</name>
    <dbReference type="NCBI Taxonomy" id="453960"/>
    <lineage>
        <taxon>Bacteria</taxon>
        <taxon>Bacillati</taxon>
        <taxon>Bacillota</taxon>
        <taxon>Clostridia</taxon>
        <taxon>Eubacteriales</taxon>
        <taxon>Clostridiales Family XVII. Incertae Sedis</taxon>
        <taxon>Sulfobacillus</taxon>
    </lineage>
</organism>
<dbReference type="CDD" id="cd00564">
    <property type="entry name" value="TMP_TenI"/>
    <property type="match status" value="1"/>
</dbReference>
<dbReference type="InterPro" id="IPR013785">
    <property type="entry name" value="Aldolase_TIM"/>
</dbReference>
<dbReference type="Gene3D" id="3.20.20.70">
    <property type="entry name" value="Aldolase class I"/>
    <property type="match status" value="1"/>
</dbReference>
<dbReference type="AlphaFoldDB" id="A0A2T2WQD3"/>
<evidence type="ECO:0000256" key="2">
    <source>
        <dbReference type="ARBA" id="ARBA00022977"/>
    </source>
</evidence>
<dbReference type="GO" id="GO:0004789">
    <property type="term" value="F:thiamine-phosphate diphosphorylase activity"/>
    <property type="evidence" value="ECO:0007669"/>
    <property type="project" value="TreeGrafter"/>
</dbReference>
<dbReference type="Proteomes" id="UP000242699">
    <property type="component" value="Unassembled WGS sequence"/>
</dbReference>